<organism evidence="2 3">
    <name type="scientific">Rubroshorea leprosula</name>
    <dbReference type="NCBI Taxonomy" id="152421"/>
    <lineage>
        <taxon>Eukaryota</taxon>
        <taxon>Viridiplantae</taxon>
        <taxon>Streptophyta</taxon>
        <taxon>Embryophyta</taxon>
        <taxon>Tracheophyta</taxon>
        <taxon>Spermatophyta</taxon>
        <taxon>Magnoliopsida</taxon>
        <taxon>eudicotyledons</taxon>
        <taxon>Gunneridae</taxon>
        <taxon>Pentapetalae</taxon>
        <taxon>rosids</taxon>
        <taxon>malvids</taxon>
        <taxon>Malvales</taxon>
        <taxon>Dipterocarpaceae</taxon>
        <taxon>Rubroshorea</taxon>
    </lineage>
</organism>
<dbReference type="Proteomes" id="UP001054252">
    <property type="component" value="Unassembled WGS sequence"/>
</dbReference>
<keyword evidence="1" id="KW-0472">Membrane</keyword>
<dbReference type="EMBL" id="BPVZ01000071">
    <property type="protein sequence ID" value="GKV26259.1"/>
    <property type="molecule type" value="Genomic_DNA"/>
</dbReference>
<evidence type="ECO:0000256" key="1">
    <source>
        <dbReference type="SAM" id="Phobius"/>
    </source>
</evidence>
<gene>
    <name evidence="2" type="ORF">SLEP1_g35598</name>
</gene>
<dbReference type="AlphaFoldDB" id="A0AAV5KNS8"/>
<proteinExistence type="predicted"/>
<sequence length="95" mass="10716">MFQSLNIAWIHLPIFPSGSGATLSLVFYIHSFIQTQKLRWQTQCHFRCRTEENQPFCFIPFKLPEYSTLCKQKAGNGCGDTLCRMDGGERGGGPA</sequence>
<reference evidence="2 3" key="1">
    <citation type="journal article" date="2021" name="Commun. Biol.">
        <title>The genome of Shorea leprosula (Dipterocarpaceae) highlights the ecological relevance of drought in aseasonal tropical rainforests.</title>
        <authorList>
            <person name="Ng K.K.S."/>
            <person name="Kobayashi M.J."/>
            <person name="Fawcett J.A."/>
            <person name="Hatakeyama M."/>
            <person name="Paape T."/>
            <person name="Ng C.H."/>
            <person name="Ang C.C."/>
            <person name="Tnah L.H."/>
            <person name="Lee C.T."/>
            <person name="Nishiyama T."/>
            <person name="Sese J."/>
            <person name="O'Brien M.J."/>
            <person name="Copetti D."/>
            <person name="Mohd Noor M.I."/>
            <person name="Ong R.C."/>
            <person name="Putra M."/>
            <person name="Sireger I.Z."/>
            <person name="Indrioko S."/>
            <person name="Kosugi Y."/>
            <person name="Izuno A."/>
            <person name="Isagi Y."/>
            <person name="Lee S.L."/>
            <person name="Shimizu K.K."/>
        </authorList>
    </citation>
    <scope>NUCLEOTIDE SEQUENCE [LARGE SCALE GENOMIC DNA]</scope>
    <source>
        <strain evidence="2">214</strain>
    </source>
</reference>
<comment type="caution">
    <text evidence="2">The sequence shown here is derived from an EMBL/GenBank/DDBJ whole genome shotgun (WGS) entry which is preliminary data.</text>
</comment>
<accession>A0AAV5KNS8</accession>
<evidence type="ECO:0008006" key="4">
    <source>
        <dbReference type="Google" id="ProtNLM"/>
    </source>
</evidence>
<keyword evidence="1" id="KW-0812">Transmembrane</keyword>
<name>A0AAV5KNS8_9ROSI</name>
<feature type="transmembrane region" description="Helical" evidence="1">
    <location>
        <begin position="6"/>
        <end position="29"/>
    </location>
</feature>
<evidence type="ECO:0000313" key="2">
    <source>
        <dbReference type="EMBL" id="GKV26259.1"/>
    </source>
</evidence>
<keyword evidence="3" id="KW-1185">Reference proteome</keyword>
<evidence type="ECO:0000313" key="3">
    <source>
        <dbReference type="Proteomes" id="UP001054252"/>
    </source>
</evidence>
<protein>
    <recommendedName>
        <fullName evidence="4">Secreted protein</fullName>
    </recommendedName>
</protein>
<keyword evidence="1" id="KW-1133">Transmembrane helix</keyword>